<feature type="domain" description="Lipoyl-binding" evidence="6">
    <location>
        <begin position="48"/>
        <end position="130"/>
    </location>
</feature>
<keyword evidence="8" id="KW-1185">Reference proteome</keyword>
<comment type="subcellular location">
    <subcellularLocation>
        <location evidence="5">Mitochondrion</location>
    </subcellularLocation>
</comment>
<keyword evidence="3 5" id="KW-0809">Transit peptide</keyword>
<dbReference type="GO" id="GO:0005960">
    <property type="term" value="C:glycine cleavage complex"/>
    <property type="evidence" value="ECO:0007669"/>
    <property type="project" value="UniProtKB-UniRule"/>
</dbReference>
<dbReference type="EMBL" id="LT554414">
    <property type="protein sequence ID" value="SAM04653.1"/>
    <property type="molecule type" value="Genomic_DNA"/>
</dbReference>
<reference evidence="7" key="1">
    <citation type="submission" date="2016-04" db="EMBL/GenBank/DDBJ databases">
        <authorList>
            <person name="Evans L.H."/>
            <person name="Alamgir A."/>
            <person name="Owens N."/>
            <person name="Weber N.D."/>
            <person name="Virtaneva K."/>
            <person name="Barbian K."/>
            <person name="Babar A."/>
            <person name="Rosenke K."/>
        </authorList>
    </citation>
    <scope>NUCLEOTIDE SEQUENCE [LARGE SCALE GENOMIC DNA]</scope>
    <source>
        <strain evidence="7">CBS 101.48</strain>
    </source>
</reference>
<proteinExistence type="inferred from homology"/>
<comment type="subunit">
    <text evidence="5">The glycine cleavage system is composed of four proteins: P, T, L and H.</text>
</comment>
<dbReference type="NCBIfam" id="NF002270">
    <property type="entry name" value="PRK01202.1"/>
    <property type="match status" value="1"/>
</dbReference>
<evidence type="ECO:0000259" key="6">
    <source>
        <dbReference type="PROSITE" id="PS50968"/>
    </source>
</evidence>
<dbReference type="FunCoup" id="A0A163K6C1">
    <property type="interactions" value="786"/>
</dbReference>
<comment type="similarity">
    <text evidence="1 5">Belongs to the GcvH family.</text>
</comment>
<name>A0A163K6C1_ABSGL</name>
<dbReference type="InterPro" id="IPR002930">
    <property type="entry name" value="GCV_H"/>
</dbReference>
<dbReference type="OrthoDB" id="10264154at2759"/>
<dbReference type="Gene3D" id="2.40.50.100">
    <property type="match status" value="1"/>
</dbReference>
<dbReference type="STRING" id="4829.A0A163K6C1"/>
<dbReference type="PROSITE" id="PS00189">
    <property type="entry name" value="LIPOYL"/>
    <property type="match status" value="1"/>
</dbReference>
<dbReference type="OMA" id="EHEWLSG"/>
<evidence type="ECO:0000256" key="5">
    <source>
        <dbReference type="RuleBase" id="RU364055"/>
    </source>
</evidence>
<dbReference type="PANTHER" id="PTHR11715">
    <property type="entry name" value="GLYCINE CLEAVAGE SYSTEM H PROTEIN"/>
    <property type="match status" value="1"/>
</dbReference>
<dbReference type="Pfam" id="PF01597">
    <property type="entry name" value="GCV_H"/>
    <property type="match status" value="1"/>
</dbReference>
<dbReference type="HAMAP" id="MF_00272">
    <property type="entry name" value="GcvH"/>
    <property type="match status" value="1"/>
</dbReference>
<dbReference type="InterPro" id="IPR017453">
    <property type="entry name" value="GCV_H_sub"/>
</dbReference>
<dbReference type="NCBIfam" id="TIGR00527">
    <property type="entry name" value="gcvH"/>
    <property type="match status" value="1"/>
</dbReference>
<dbReference type="GO" id="GO:0019464">
    <property type="term" value="P:glycine decarboxylation via glycine cleavage system"/>
    <property type="evidence" value="ECO:0007669"/>
    <property type="project" value="UniProtKB-UniRule"/>
</dbReference>
<sequence length="156" mass="16753">MALRVLTSRVFRPYAPVIRNTATLAAIRGYATKKYTPDHEWISIDNGVGTIGITDYAQKALGDVVFVESPSVGSSVDKQDQIGAVESVKAASDIYSPVTGEVVDVNEALADEPSLINSSPEDEGWLAKIKISDPEELVGLMDEKAYASHCDAAEDH</sequence>
<dbReference type="GO" id="GO:0005739">
    <property type="term" value="C:mitochondrion"/>
    <property type="evidence" value="ECO:0007669"/>
    <property type="project" value="UniProtKB-SubCell"/>
</dbReference>
<keyword evidence="2 4" id="KW-0450">Lipoyl</keyword>
<protein>
    <recommendedName>
        <fullName evidence="5">Glycine cleavage system H protein</fullName>
    </recommendedName>
</protein>
<dbReference type="InParanoid" id="A0A163K6C1"/>
<dbReference type="Proteomes" id="UP000078561">
    <property type="component" value="Unassembled WGS sequence"/>
</dbReference>
<evidence type="ECO:0000313" key="7">
    <source>
        <dbReference type="EMBL" id="SAM04653.1"/>
    </source>
</evidence>
<evidence type="ECO:0000256" key="3">
    <source>
        <dbReference type="ARBA" id="ARBA00022946"/>
    </source>
</evidence>
<dbReference type="InterPro" id="IPR003016">
    <property type="entry name" value="2-oxoA_DH_lipoyl-BS"/>
</dbReference>
<keyword evidence="5" id="KW-0496">Mitochondrion</keyword>
<accession>A0A163K6C1</accession>
<evidence type="ECO:0000256" key="4">
    <source>
        <dbReference type="PIRSR" id="PIRSR617453-50"/>
    </source>
</evidence>
<dbReference type="SUPFAM" id="SSF51230">
    <property type="entry name" value="Single hybrid motif"/>
    <property type="match status" value="1"/>
</dbReference>
<comment type="function">
    <text evidence="5">The H protein shuttles the methylamine group of glycine from the P protein to the T protein.</text>
</comment>
<evidence type="ECO:0000256" key="1">
    <source>
        <dbReference type="ARBA" id="ARBA00009249"/>
    </source>
</evidence>
<dbReference type="PROSITE" id="PS50968">
    <property type="entry name" value="BIOTINYL_LIPOYL"/>
    <property type="match status" value="1"/>
</dbReference>
<dbReference type="GO" id="GO:0009249">
    <property type="term" value="P:protein lipoylation"/>
    <property type="evidence" value="ECO:0007669"/>
    <property type="project" value="TreeGrafter"/>
</dbReference>
<dbReference type="InterPro" id="IPR033753">
    <property type="entry name" value="GCV_H/Fam206"/>
</dbReference>
<dbReference type="InterPro" id="IPR011053">
    <property type="entry name" value="Single_hybrid_motif"/>
</dbReference>
<evidence type="ECO:0000313" key="8">
    <source>
        <dbReference type="Proteomes" id="UP000078561"/>
    </source>
</evidence>
<dbReference type="CDD" id="cd06848">
    <property type="entry name" value="GCS_H"/>
    <property type="match status" value="1"/>
</dbReference>
<dbReference type="InterPro" id="IPR000089">
    <property type="entry name" value="Biotin_lipoyl"/>
</dbReference>
<feature type="modified residue" description="N6-lipoyllysine" evidence="4">
    <location>
        <position position="89"/>
    </location>
</feature>
<dbReference type="PANTHER" id="PTHR11715:SF3">
    <property type="entry name" value="GLYCINE CLEAVAGE SYSTEM H PROTEIN-RELATED"/>
    <property type="match status" value="1"/>
</dbReference>
<evidence type="ECO:0000256" key="2">
    <source>
        <dbReference type="ARBA" id="ARBA00022823"/>
    </source>
</evidence>
<dbReference type="AlphaFoldDB" id="A0A163K6C1"/>
<comment type="cofactor">
    <cofactor evidence="5">
        <name>(R)-lipoate</name>
        <dbReference type="ChEBI" id="CHEBI:83088"/>
    </cofactor>
    <text evidence="5">Binds 1 lipoyl cofactor covalently.</text>
</comment>
<organism evidence="7">
    <name type="scientific">Absidia glauca</name>
    <name type="common">Pin mould</name>
    <dbReference type="NCBI Taxonomy" id="4829"/>
    <lineage>
        <taxon>Eukaryota</taxon>
        <taxon>Fungi</taxon>
        <taxon>Fungi incertae sedis</taxon>
        <taxon>Mucoromycota</taxon>
        <taxon>Mucoromycotina</taxon>
        <taxon>Mucoromycetes</taxon>
        <taxon>Mucorales</taxon>
        <taxon>Cunninghamellaceae</taxon>
        <taxon>Absidia</taxon>
    </lineage>
</organism>
<gene>
    <name evidence="7" type="primary">ABSGL_10519.1 scaffold 12026</name>
</gene>